<dbReference type="CDD" id="cd00082">
    <property type="entry name" value="HisKA"/>
    <property type="match status" value="1"/>
</dbReference>
<keyword evidence="3 9" id="KW-0597">Phosphoprotein</keyword>
<dbReference type="Pfam" id="PF00072">
    <property type="entry name" value="Response_reg"/>
    <property type="match status" value="1"/>
</dbReference>
<dbReference type="PRINTS" id="PR00344">
    <property type="entry name" value="BCTRLSENSOR"/>
</dbReference>
<dbReference type="SUPFAM" id="SSF52172">
    <property type="entry name" value="CheY-like"/>
    <property type="match status" value="1"/>
</dbReference>
<dbReference type="Proteomes" id="UP000032568">
    <property type="component" value="Chromosome"/>
</dbReference>
<dbReference type="PROSITE" id="PS50109">
    <property type="entry name" value="HIS_KIN"/>
    <property type="match status" value="1"/>
</dbReference>
<dbReference type="PANTHER" id="PTHR43547">
    <property type="entry name" value="TWO-COMPONENT HISTIDINE KINASE"/>
    <property type="match status" value="1"/>
</dbReference>
<dbReference type="InterPro" id="IPR009057">
    <property type="entry name" value="Homeodomain-like_sf"/>
</dbReference>
<keyword evidence="16" id="KW-1185">Reference proteome</keyword>
<dbReference type="Pfam" id="PF00512">
    <property type="entry name" value="HisKA"/>
    <property type="match status" value="1"/>
</dbReference>
<feature type="modified residue" description="4-aspartylphosphate" evidence="9">
    <location>
        <position position="763"/>
    </location>
</feature>
<feature type="transmembrane region" description="Helical" evidence="11">
    <location>
        <begin position="144"/>
        <end position="162"/>
    </location>
</feature>
<dbReference type="SMART" id="SM00388">
    <property type="entry name" value="HisKA"/>
    <property type="match status" value="1"/>
</dbReference>
<dbReference type="PANTHER" id="PTHR43547:SF2">
    <property type="entry name" value="HYBRID SIGNAL TRANSDUCTION HISTIDINE KINASE C"/>
    <property type="match status" value="1"/>
</dbReference>
<dbReference type="GO" id="GO:0000155">
    <property type="term" value="F:phosphorelay sensor kinase activity"/>
    <property type="evidence" value="ECO:0007669"/>
    <property type="project" value="InterPro"/>
</dbReference>
<keyword evidence="11" id="KW-0812">Transmembrane</keyword>
<keyword evidence="11" id="KW-0472">Membrane</keyword>
<evidence type="ECO:0000259" key="13">
    <source>
        <dbReference type="PROSITE" id="PS50109"/>
    </source>
</evidence>
<accession>A0AAF0C6G9</accession>
<feature type="transmembrane region" description="Helical" evidence="11">
    <location>
        <begin position="243"/>
        <end position="260"/>
    </location>
</feature>
<dbReference type="GO" id="GO:0003700">
    <property type="term" value="F:DNA-binding transcription factor activity"/>
    <property type="evidence" value="ECO:0007669"/>
    <property type="project" value="InterPro"/>
</dbReference>
<dbReference type="Gene3D" id="1.10.287.130">
    <property type="match status" value="1"/>
</dbReference>
<dbReference type="Pfam" id="PF02518">
    <property type="entry name" value="HATPase_c"/>
    <property type="match status" value="1"/>
</dbReference>
<dbReference type="NCBIfam" id="TIGR00229">
    <property type="entry name" value="sensory_box"/>
    <property type="match status" value="1"/>
</dbReference>
<evidence type="ECO:0000256" key="2">
    <source>
        <dbReference type="ARBA" id="ARBA00012438"/>
    </source>
</evidence>
<dbReference type="AlphaFoldDB" id="A0AAF0C6G9"/>
<dbReference type="KEGG" id="tact:SG35_008575"/>
<evidence type="ECO:0000256" key="5">
    <source>
        <dbReference type="ARBA" id="ARBA00022777"/>
    </source>
</evidence>
<dbReference type="Gene3D" id="3.30.565.10">
    <property type="entry name" value="Histidine kinase-like ATPase, C-terminal domain"/>
    <property type="match status" value="1"/>
</dbReference>
<dbReference type="PROSITE" id="PS00041">
    <property type="entry name" value="HTH_ARAC_FAMILY_1"/>
    <property type="match status" value="1"/>
</dbReference>
<dbReference type="CDD" id="cd00130">
    <property type="entry name" value="PAS"/>
    <property type="match status" value="1"/>
</dbReference>
<dbReference type="EC" id="2.7.13.3" evidence="2"/>
<evidence type="ECO:0000256" key="3">
    <source>
        <dbReference type="ARBA" id="ARBA00022553"/>
    </source>
</evidence>
<evidence type="ECO:0000259" key="12">
    <source>
        <dbReference type="PROSITE" id="PS01124"/>
    </source>
</evidence>
<dbReference type="InterPro" id="IPR035965">
    <property type="entry name" value="PAS-like_dom_sf"/>
</dbReference>
<dbReference type="Pfam" id="PF13426">
    <property type="entry name" value="PAS_9"/>
    <property type="match status" value="1"/>
</dbReference>
<name>A0AAF0C6G9_9GAMM</name>
<dbReference type="Gene3D" id="3.30.450.20">
    <property type="entry name" value="PAS domain"/>
    <property type="match status" value="1"/>
</dbReference>
<dbReference type="InterPro" id="IPR000014">
    <property type="entry name" value="PAS"/>
</dbReference>
<keyword evidence="11" id="KW-1133">Transmembrane helix</keyword>
<evidence type="ECO:0000259" key="14">
    <source>
        <dbReference type="PROSITE" id="PS50110"/>
    </source>
</evidence>
<evidence type="ECO:0000256" key="4">
    <source>
        <dbReference type="ARBA" id="ARBA00022679"/>
    </source>
</evidence>
<evidence type="ECO:0000256" key="8">
    <source>
        <dbReference type="ARBA" id="ARBA00023163"/>
    </source>
</evidence>
<keyword evidence="5" id="KW-0418">Kinase</keyword>
<dbReference type="InterPro" id="IPR018062">
    <property type="entry name" value="HTH_AraC-typ_CS"/>
</dbReference>
<dbReference type="PROSITE" id="PS50110">
    <property type="entry name" value="RESPONSE_REGULATORY"/>
    <property type="match status" value="1"/>
</dbReference>
<dbReference type="InterPro" id="IPR003661">
    <property type="entry name" value="HisK_dim/P_dom"/>
</dbReference>
<evidence type="ECO:0000313" key="16">
    <source>
        <dbReference type="Proteomes" id="UP000032568"/>
    </source>
</evidence>
<keyword evidence="8" id="KW-0804">Transcription</keyword>
<evidence type="ECO:0000256" key="9">
    <source>
        <dbReference type="PROSITE-ProRule" id="PRU00169"/>
    </source>
</evidence>
<dbReference type="Pfam" id="PF12833">
    <property type="entry name" value="HTH_18"/>
    <property type="match status" value="1"/>
</dbReference>
<feature type="transmembrane region" description="Helical" evidence="11">
    <location>
        <begin position="205"/>
        <end position="223"/>
    </location>
</feature>
<feature type="transmembrane region" description="Helical" evidence="11">
    <location>
        <begin position="272"/>
        <end position="292"/>
    </location>
</feature>
<dbReference type="SUPFAM" id="SSF55874">
    <property type="entry name" value="ATPase domain of HSP90 chaperone/DNA topoisomerase II/histidine kinase"/>
    <property type="match status" value="1"/>
</dbReference>
<evidence type="ECO:0000256" key="6">
    <source>
        <dbReference type="ARBA" id="ARBA00023015"/>
    </source>
</evidence>
<dbReference type="GO" id="GO:0005886">
    <property type="term" value="C:plasma membrane"/>
    <property type="evidence" value="ECO:0007669"/>
    <property type="project" value="UniProtKB-ARBA"/>
</dbReference>
<dbReference type="InterPro" id="IPR011006">
    <property type="entry name" value="CheY-like_superfamily"/>
</dbReference>
<evidence type="ECO:0000256" key="10">
    <source>
        <dbReference type="SAM" id="Coils"/>
    </source>
</evidence>
<dbReference type="SMART" id="SM00342">
    <property type="entry name" value="HTH_ARAC"/>
    <property type="match status" value="1"/>
</dbReference>
<feature type="coiled-coil region" evidence="10">
    <location>
        <begin position="795"/>
        <end position="839"/>
    </location>
</feature>
<reference evidence="15 16" key="1">
    <citation type="journal article" date="2015" name="Genome Announc.">
        <title>Draft Genome Sequences of Marine Isolates of Thalassomonas viridans and Thalassomonas actiniarum.</title>
        <authorList>
            <person name="Olonade I."/>
            <person name="van Zyl L.J."/>
            <person name="Trindade M."/>
        </authorList>
    </citation>
    <scope>NUCLEOTIDE SEQUENCE [LARGE SCALE GENOMIC DNA]</scope>
    <source>
        <strain evidence="15 16">A5K-106</strain>
    </source>
</reference>
<dbReference type="Gene3D" id="3.40.50.2300">
    <property type="match status" value="1"/>
</dbReference>
<gene>
    <name evidence="15" type="ORF">SG35_008575</name>
</gene>
<dbReference type="SUPFAM" id="SSF55785">
    <property type="entry name" value="PYP-like sensor domain (PAS domain)"/>
    <property type="match status" value="1"/>
</dbReference>
<dbReference type="SUPFAM" id="SSF46689">
    <property type="entry name" value="Homeodomain-like"/>
    <property type="match status" value="1"/>
</dbReference>
<evidence type="ECO:0000256" key="11">
    <source>
        <dbReference type="SAM" id="Phobius"/>
    </source>
</evidence>
<keyword evidence="6" id="KW-0805">Transcription regulation</keyword>
<feature type="transmembrane region" description="Helical" evidence="11">
    <location>
        <begin position="174"/>
        <end position="193"/>
    </location>
</feature>
<reference evidence="15 16" key="2">
    <citation type="journal article" date="2022" name="Mar. Drugs">
        <title>Bioassay-Guided Fractionation Leads to the Detection of Cholic Acid Generated by the Rare Thalassomonas sp.</title>
        <authorList>
            <person name="Pheiffer F."/>
            <person name="Schneider Y.K."/>
            <person name="Hansen E.H."/>
            <person name="Andersen J.H."/>
            <person name="Isaksson J."/>
            <person name="Busche T."/>
            <person name="R C."/>
            <person name="Kalinowski J."/>
            <person name="Zyl L.V."/>
            <person name="Trindade M."/>
        </authorList>
    </citation>
    <scope>NUCLEOTIDE SEQUENCE [LARGE SCALE GENOMIC DNA]</scope>
    <source>
        <strain evidence="15 16">A5K-106</strain>
    </source>
</reference>
<evidence type="ECO:0000256" key="7">
    <source>
        <dbReference type="ARBA" id="ARBA00023125"/>
    </source>
</evidence>
<dbReference type="SMART" id="SM00448">
    <property type="entry name" value="REC"/>
    <property type="match status" value="1"/>
</dbReference>
<evidence type="ECO:0000256" key="1">
    <source>
        <dbReference type="ARBA" id="ARBA00000085"/>
    </source>
</evidence>
<dbReference type="InterPro" id="IPR001789">
    <property type="entry name" value="Sig_transdc_resp-reg_receiver"/>
</dbReference>
<sequence length="984" mass="112061">MPYALLERWLSFSQQQLSDLALLLLQFTSIGFLLLCAKKTSSRSLKLFWQYLIFAIVFILCAYLLPQNINYLAQLLSRDFLSLFIYFFILLAIETNPHLGDAPPSKNISGRVPAIIFTVLCYGYFILLPAEFADEIYQQLKPSYLFHILITGLIAIRLFVCLISCQDHFWRQTFFLLTLAALVVMIAKVMRFIAIDNNIFITKSYLTTLVQLLPYCLVIFAAYITLKHPGHPVVIKRESNPEIYTLCLMLVMIGLHLAGHEQQYFYALKTPLQAAVVTLWLMIGAILLYIIYRQRRDLSAQQALNILEQKEEIKELTSANDKITDAFLNSEDKAIVRASNNAILTTSIQGEILSANPAAVQMFQSLEQELKGTNVSALFSDKDEMFYFFDFQSNVYSLQRKELGISVECSAIRSDGTEFPTQAELQWAVREAQPLIVITFINLTARKLAEKQALELKDKFIANISHEFRTPLTIINGIIDRYILKGSNEEENDDLTTAKRNGLRLVRMVEQLLELSRLSDNPKLSLDTYRLQTLMAMPLDSFCRLSSQSKLEFSSQIPDDLWIECDAQAFEKIIFNLLANAVKYTPAGGFIKVNAYTEQDTIILDIIDSGIGINKQSQSKIFERFQRADDVLNQGTFGVGIGLSLVNELVKTHNWRINLVSEQGQGSKFSLSIPMASPRLQEKQLPISLSENEVSSLLEEQRTVSSSQAQHSHQVVLVIEDNIDMQSHIKQVIEQRHHCILAGSGELGLQLANEYLPDLIVCDLMLTGIDGFEVLQQIKQNEMTAHIPVILLTARSDLESRLQGLNLNADEYLSKPFNHNELLTRIQNLIENRQKLQQTYLNKFQDTQKQERRITSQENVSKLAEDTSESVNQDEKFLNKLEAMVAKHYSDPSLDISALSKELAMSERQLQRRIKVLLGTTPNNFIKEFRLKKAQELLKSGAQIGRIALDVGFSSQTYFGRCFKEMFQCTPKQYQQQVQTDEDE</sequence>
<dbReference type="FunFam" id="3.30.565.10:FF:000006">
    <property type="entry name" value="Sensor histidine kinase WalK"/>
    <property type="match status" value="1"/>
</dbReference>
<dbReference type="SMART" id="SM00387">
    <property type="entry name" value="HATPase_c"/>
    <property type="match status" value="1"/>
</dbReference>
<feature type="transmembrane region" description="Helical" evidence="11">
    <location>
        <begin position="20"/>
        <end position="36"/>
    </location>
</feature>
<feature type="domain" description="HTH araC/xylS-type" evidence="12">
    <location>
        <begin position="879"/>
        <end position="977"/>
    </location>
</feature>
<comment type="catalytic activity">
    <reaction evidence="1">
        <text>ATP + protein L-histidine = ADP + protein N-phospho-L-histidine.</text>
        <dbReference type="EC" id="2.7.13.3"/>
    </reaction>
</comment>
<dbReference type="InterPro" id="IPR036890">
    <property type="entry name" value="HATPase_C_sf"/>
</dbReference>
<feature type="transmembrane region" description="Helical" evidence="11">
    <location>
        <begin position="48"/>
        <end position="65"/>
    </location>
</feature>
<protein>
    <recommendedName>
        <fullName evidence="2">histidine kinase</fullName>
        <ecNumber evidence="2">2.7.13.3</ecNumber>
    </recommendedName>
</protein>
<dbReference type="InterPro" id="IPR018060">
    <property type="entry name" value="HTH_AraC"/>
</dbReference>
<dbReference type="InterPro" id="IPR003594">
    <property type="entry name" value="HATPase_dom"/>
</dbReference>
<dbReference type="SMART" id="SM00091">
    <property type="entry name" value="PAS"/>
    <property type="match status" value="1"/>
</dbReference>
<dbReference type="PROSITE" id="PS01124">
    <property type="entry name" value="HTH_ARAC_FAMILY_2"/>
    <property type="match status" value="1"/>
</dbReference>
<dbReference type="InterPro" id="IPR004358">
    <property type="entry name" value="Sig_transdc_His_kin-like_C"/>
</dbReference>
<dbReference type="InterPro" id="IPR036097">
    <property type="entry name" value="HisK_dim/P_sf"/>
</dbReference>
<keyword evidence="4" id="KW-0808">Transferase</keyword>
<feature type="transmembrane region" description="Helical" evidence="11">
    <location>
        <begin position="114"/>
        <end position="132"/>
    </location>
</feature>
<dbReference type="Gene3D" id="1.10.10.60">
    <property type="entry name" value="Homeodomain-like"/>
    <property type="match status" value="1"/>
</dbReference>
<dbReference type="SUPFAM" id="SSF47384">
    <property type="entry name" value="Homodimeric domain of signal transducing histidine kinase"/>
    <property type="match status" value="1"/>
</dbReference>
<keyword evidence="10" id="KW-0175">Coiled coil</keyword>
<dbReference type="GO" id="GO:0043565">
    <property type="term" value="F:sequence-specific DNA binding"/>
    <property type="evidence" value="ECO:0007669"/>
    <property type="project" value="InterPro"/>
</dbReference>
<feature type="domain" description="Histidine kinase" evidence="13">
    <location>
        <begin position="463"/>
        <end position="677"/>
    </location>
</feature>
<feature type="transmembrane region" description="Helical" evidence="11">
    <location>
        <begin position="71"/>
        <end position="93"/>
    </location>
</feature>
<dbReference type="InterPro" id="IPR005467">
    <property type="entry name" value="His_kinase_dom"/>
</dbReference>
<evidence type="ECO:0000313" key="15">
    <source>
        <dbReference type="EMBL" id="WDE01814.1"/>
    </source>
</evidence>
<proteinExistence type="predicted"/>
<feature type="domain" description="Response regulatory" evidence="14">
    <location>
        <begin position="715"/>
        <end position="830"/>
    </location>
</feature>
<organism evidence="15 16">
    <name type="scientific">Thalassomonas actiniarum</name>
    <dbReference type="NCBI Taxonomy" id="485447"/>
    <lineage>
        <taxon>Bacteria</taxon>
        <taxon>Pseudomonadati</taxon>
        <taxon>Pseudomonadota</taxon>
        <taxon>Gammaproteobacteria</taxon>
        <taxon>Alteromonadales</taxon>
        <taxon>Colwelliaceae</taxon>
        <taxon>Thalassomonas</taxon>
    </lineage>
</organism>
<dbReference type="EMBL" id="CP059735">
    <property type="protein sequence ID" value="WDE01814.1"/>
    <property type="molecule type" value="Genomic_DNA"/>
</dbReference>
<keyword evidence="7" id="KW-0238">DNA-binding</keyword>